<dbReference type="EMBL" id="VSSQ01006211">
    <property type="protein sequence ID" value="MPM31909.1"/>
    <property type="molecule type" value="Genomic_DNA"/>
</dbReference>
<comment type="caution">
    <text evidence="1">The sequence shown here is derived from an EMBL/GenBank/DDBJ whole genome shotgun (WGS) entry which is preliminary data.</text>
</comment>
<accession>A0A644YUA6</accession>
<reference evidence="1" key="1">
    <citation type="submission" date="2019-08" db="EMBL/GenBank/DDBJ databases">
        <authorList>
            <person name="Kucharzyk K."/>
            <person name="Murdoch R.W."/>
            <person name="Higgins S."/>
            <person name="Loffler F."/>
        </authorList>
    </citation>
    <scope>NUCLEOTIDE SEQUENCE</scope>
</reference>
<name>A0A644YUA6_9ZZZZ</name>
<organism evidence="1">
    <name type="scientific">bioreactor metagenome</name>
    <dbReference type="NCBI Taxonomy" id="1076179"/>
    <lineage>
        <taxon>unclassified sequences</taxon>
        <taxon>metagenomes</taxon>
        <taxon>ecological metagenomes</taxon>
    </lineage>
</organism>
<gene>
    <name evidence="1" type="ORF">SDC9_78466</name>
</gene>
<dbReference type="AlphaFoldDB" id="A0A644YUA6"/>
<protein>
    <submittedName>
        <fullName evidence="1">Uncharacterized protein</fullName>
    </submittedName>
</protein>
<proteinExistence type="predicted"/>
<evidence type="ECO:0000313" key="1">
    <source>
        <dbReference type="EMBL" id="MPM31909.1"/>
    </source>
</evidence>
<sequence>MKRLLVIVLCVMSLNSVPTFHLSGTSYTKNGVEYINMKKDTILNNIFDLFDKKQKVYNNADLV</sequence>